<protein>
    <submittedName>
        <fullName evidence="1">Uncharacterized protein</fullName>
    </submittedName>
</protein>
<reference evidence="1 2" key="1">
    <citation type="submission" date="2016-07" db="EMBL/GenBank/DDBJ databases">
        <title>Characterization of three bacteriophages infecting bacteria isolated from shrimp culture pond water.</title>
        <authorList>
            <person name="Khoa H.V."/>
        </authorList>
    </citation>
    <scope>NUCLEOTIDE SEQUENCE [LARGE SCALE GENOMIC DNA]</scope>
</reference>
<accession>A0A1B4XWK8</accession>
<evidence type="ECO:0000313" key="2">
    <source>
        <dbReference type="Proteomes" id="UP000224877"/>
    </source>
</evidence>
<keyword evidence="2" id="KW-1185">Reference proteome</keyword>
<dbReference type="Proteomes" id="UP000224877">
    <property type="component" value="Segment"/>
</dbReference>
<proteinExistence type="predicted"/>
<name>A0A1B4XWK8_9CAUD</name>
<dbReference type="EMBL" id="LC168164">
    <property type="protein sequence ID" value="BAV39196.1"/>
    <property type="molecule type" value="Genomic_DNA"/>
</dbReference>
<evidence type="ECO:0000313" key="1">
    <source>
        <dbReference type="EMBL" id="BAV39196.1"/>
    </source>
</evidence>
<sequence>MGVFFKFINKEEEVNVETPVSERRINERELKDGRKFWRTHNGFKFWVEYKGEILEVDEAYYDRLVRLYKKKPKDD</sequence>
<gene>
    <name evidence="1" type="ORF">BPT24_073</name>
</gene>
<organism evidence="1 2">
    <name type="scientific">Tenacibaculum phage pT24</name>
    <dbReference type="NCBI Taxonomy" id="1880590"/>
    <lineage>
        <taxon>Viruses</taxon>
        <taxon>Duplodnaviria</taxon>
        <taxon>Heunggongvirae</taxon>
        <taxon>Uroviricota</taxon>
        <taxon>Caudoviricetes</taxon>
        <taxon>Kungbxnavirus</taxon>
        <taxon>Kungbxnavirus pT24</taxon>
    </lineage>
</organism>